<feature type="transmembrane region" description="Helical" evidence="2">
    <location>
        <begin position="30"/>
        <end position="47"/>
    </location>
</feature>
<feature type="transmembrane region" description="Helical" evidence="2">
    <location>
        <begin position="113"/>
        <end position="134"/>
    </location>
</feature>
<proteinExistence type="predicted"/>
<evidence type="ECO:0000313" key="3">
    <source>
        <dbReference type="EMBL" id="MBB4886961.1"/>
    </source>
</evidence>
<gene>
    <name evidence="3" type="ORF">FHS38_003006</name>
</gene>
<protein>
    <submittedName>
        <fullName evidence="3">Uncharacterized protein</fullName>
    </submittedName>
</protein>
<feature type="region of interest" description="Disordered" evidence="1">
    <location>
        <begin position="1"/>
        <end position="21"/>
    </location>
</feature>
<keyword evidence="4" id="KW-1185">Reference proteome</keyword>
<feature type="transmembrane region" description="Helical" evidence="2">
    <location>
        <begin position="59"/>
        <end position="78"/>
    </location>
</feature>
<reference evidence="3 4" key="1">
    <citation type="submission" date="2020-08" db="EMBL/GenBank/DDBJ databases">
        <title>Genomic Encyclopedia of Type Strains, Phase III (KMG-III): the genomes of soil and plant-associated and newly described type strains.</title>
        <authorList>
            <person name="Whitman W."/>
        </authorList>
    </citation>
    <scope>NUCLEOTIDE SEQUENCE [LARGE SCALE GENOMIC DNA]</scope>
    <source>
        <strain evidence="3 4">CECT 3265</strain>
    </source>
</reference>
<accession>A0A7W7LC55</accession>
<dbReference type="Proteomes" id="UP000556436">
    <property type="component" value="Unassembled WGS sequence"/>
</dbReference>
<dbReference type="RefSeq" id="WP_184733993.1">
    <property type="nucleotide sequence ID" value="NZ_BMRW01000005.1"/>
</dbReference>
<evidence type="ECO:0000313" key="4">
    <source>
        <dbReference type="Proteomes" id="UP000556436"/>
    </source>
</evidence>
<sequence>MSTHPALPGHHRHEGPGPVTRISHSTSRSAWAVPVTGGVVLGLYTVFLADDNGASTLGAWMTGLVAGLVAMGAGYVLIKERARMIAEVRAAAFGALFGISLGFLYSLTQVSVLRASLFGFFLGGAMAVASYYVFYMHEH</sequence>
<evidence type="ECO:0000256" key="1">
    <source>
        <dbReference type="SAM" id="MobiDB-lite"/>
    </source>
</evidence>
<dbReference type="AlphaFoldDB" id="A0A7W7LC55"/>
<keyword evidence="2" id="KW-1133">Transmembrane helix</keyword>
<evidence type="ECO:0000256" key="2">
    <source>
        <dbReference type="SAM" id="Phobius"/>
    </source>
</evidence>
<feature type="transmembrane region" description="Helical" evidence="2">
    <location>
        <begin position="90"/>
        <end position="107"/>
    </location>
</feature>
<name>A0A7W7LC55_STRNE</name>
<organism evidence="3 4">
    <name type="scientific">Streptomyces netropsis</name>
    <name type="common">Streptoverticillium netropsis</name>
    <dbReference type="NCBI Taxonomy" id="55404"/>
    <lineage>
        <taxon>Bacteria</taxon>
        <taxon>Bacillati</taxon>
        <taxon>Actinomycetota</taxon>
        <taxon>Actinomycetes</taxon>
        <taxon>Kitasatosporales</taxon>
        <taxon>Streptomycetaceae</taxon>
        <taxon>Streptomyces</taxon>
    </lineage>
</organism>
<keyword evidence="2" id="KW-0472">Membrane</keyword>
<comment type="caution">
    <text evidence="3">The sequence shown here is derived from an EMBL/GenBank/DDBJ whole genome shotgun (WGS) entry which is preliminary data.</text>
</comment>
<keyword evidence="2" id="KW-0812">Transmembrane</keyword>
<dbReference type="EMBL" id="JACHJG010000005">
    <property type="protein sequence ID" value="MBB4886961.1"/>
    <property type="molecule type" value="Genomic_DNA"/>
</dbReference>